<protein>
    <submittedName>
        <fullName evidence="2">Uncharacterized protein</fullName>
    </submittedName>
</protein>
<sequence>MEAGSTSISRGPRGGKSAVDQTQQARSQWENIDGGPKYQTGLKGANSSRPARVKQEAGARGQTAQSPKRRTSAAVDKDAKRASIASDEVP</sequence>
<evidence type="ECO:0000313" key="3">
    <source>
        <dbReference type="Proteomes" id="UP000250235"/>
    </source>
</evidence>
<gene>
    <name evidence="2" type="ORF">F511_40048</name>
</gene>
<accession>A0A2Z7DAY4</accession>
<keyword evidence="3" id="KW-1185">Reference proteome</keyword>
<dbReference type="EMBL" id="KQ987808">
    <property type="protein sequence ID" value="KZV56762.1"/>
    <property type="molecule type" value="Genomic_DNA"/>
</dbReference>
<feature type="compositionally biased region" description="Polar residues" evidence="1">
    <location>
        <begin position="19"/>
        <end position="30"/>
    </location>
</feature>
<name>A0A2Z7DAY4_9LAMI</name>
<evidence type="ECO:0000256" key="1">
    <source>
        <dbReference type="SAM" id="MobiDB-lite"/>
    </source>
</evidence>
<feature type="region of interest" description="Disordered" evidence="1">
    <location>
        <begin position="1"/>
        <end position="90"/>
    </location>
</feature>
<proteinExistence type="predicted"/>
<dbReference type="AlphaFoldDB" id="A0A2Z7DAY4"/>
<evidence type="ECO:0000313" key="2">
    <source>
        <dbReference type="EMBL" id="KZV56762.1"/>
    </source>
</evidence>
<organism evidence="2 3">
    <name type="scientific">Dorcoceras hygrometricum</name>
    <dbReference type="NCBI Taxonomy" id="472368"/>
    <lineage>
        <taxon>Eukaryota</taxon>
        <taxon>Viridiplantae</taxon>
        <taxon>Streptophyta</taxon>
        <taxon>Embryophyta</taxon>
        <taxon>Tracheophyta</taxon>
        <taxon>Spermatophyta</taxon>
        <taxon>Magnoliopsida</taxon>
        <taxon>eudicotyledons</taxon>
        <taxon>Gunneridae</taxon>
        <taxon>Pentapetalae</taxon>
        <taxon>asterids</taxon>
        <taxon>lamiids</taxon>
        <taxon>Lamiales</taxon>
        <taxon>Gesneriaceae</taxon>
        <taxon>Didymocarpoideae</taxon>
        <taxon>Trichosporeae</taxon>
        <taxon>Loxocarpinae</taxon>
        <taxon>Dorcoceras</taxon>
    </lineage>
</organism>
<dbReference type="Proteomes" id="UP000250235">
    <property type="component" value="Unassembled WGS sequence"/>
</dbReference>
<reference evidence="2 3" key="1">
    <citation type="journal article" date="2015" name="Proc. Natl. Acad. Sci. U.S.A.">
        <title>The resurrection genome of Boea hygrometrica: A blueprint for survival of dehydration.</title>
        <authorList>
            <person name="Xiao L."/>
            <person name="Yang G."/>
            <person name="Zhang L."/>
            <person name="Yang X."/>
            <person name="Zhao S."/>
            <person name="Ji Z."/>
            <person name="Zhou Q."/>
            <person name="Hu M."/>
            <person name="Wang Y."/>
            <person name="Chen M."/>
            <person name="Xu Y."/>
            <person name="Jin H."/>
            <person name="Xiao X."/>
            <person name="Hu G."/>
            <person name="Bao F."/>
            <person name="Hu Y."/>
            <person name="Wan P."/>
            <person name="Li L."/>
            <person name="Deng X."/>
            <person name="Kuang T."/>
            <person name="Xiang C."/>
            <person name="Zhu J.K."/>
            <person name="Oliver M.J."/>
            <person name="He Y."/>
        </authorList>
    </citation>
    <scope>NUCLEOTIDE SEQUENCE [LARGE SCALE GENOMIC DNA]</scope>
    <source>
        <strain evidence="3">cv. XS01</strain>
    </source>
</reference>